<dbReference type="InterPro" id="IPR017452">
    <property type="entry name" value="GPCR_Rhodpsn_7TM"/>
</dbReference>
<sequence>ILMLFPEWELFLRNSVILPICLFGVAGNGAVLWLLNFRICRNPITIYILTLALADFAFLFLMLPSTLFFLLEGGSCATVPSKYQKFLLQLSLLFFLNVELYLLTAISIERCTSILHPLWYRCQRPQRLSEVLSAILWALSIGIMATVISLCVLQKYCLVARICLYVINVLLFLAPMVISSTILFFKIKCGSQKQQPKRLDIVICLTVLCFLLSALPPTLWNFLQKFGYTIMSSHVVFLLICIHCSINPFIYFSMGRCWRPCSMGSLQRSLQRVFEEPEEKTASSNDASMDMEL</sequence>
<keyword evidence="6 11" id="KW-0472">Membrane</keyword>
<accession>A0A8C5TRA4</accession>
<evidence type="ECO:0000256" key="3">
    <source>
        <dbReference type="ARBA" id="ARBA00022692"/>
    </source>
</evidence>
<keyword evidence="3 10" id="KW-0812">Transmembrane</keyword>
<dbReference type="FunFam" id="1.20.1070.10:FF:000193">
    <property type="entry name" value="Mas-related G-protein coupled receptor member E"/>
    <property type="match status" value="1"/>
</dbReference>
<evidence type="ECO:0000256" key="2">
    <source>
        <dbReference type="ARBA" id="ARBA00022475"/>
    </source>
</evidence>
<keyword evidence="2" id="KW-1003">Cell membrane</keyword>
<dbReference type="InterPro" id="IPR000276">
    <property type="entry name" value="GPCR_Rhodpsn"/>
</dbReference>
<proteinExistence type="inferred from homology"/>
<dbReference type="Ensembl" id="ENSMCST00000011137.1">
    <property type="protein sequence ID" value="ENSMCSP00000010852.1"/>
    <property type="gene ID" value="ENSMCSG00000007681.1"/>
</dbReference>
<dbReference type="PRINTS" id="PR00237">
    <property type="entry name" value="GPCRRHODOPSN"/>
</dbReference>
<evidence type="ECO:0000256" key="7">
    <source>
        <dbReference type="ARBA" id="ARBA00023170"/>
    </source>
</evidence>
<dbReference type="OrthoDB" id="9631784at2759"/>
<dbReference type="PROSITE" id="PS00237">
    <property type="entry name" value="G_PROTEIN_RECEP_F1_1"/>
    <property type="match status" value="1"/>
</dbReference>
<comment type="subcellular location">
    <subcellularLocation>
        <location evidence="1">Cell membrane</location>
        <topology evidence="1">Multi-pass membrane protein</topology>
    </subcellularLocation>
</comment>
<dbReference type="PRINTS" id="PR02108">
    <property type="entry name" value="MRGPCRFAMILY"/>
</dbReference>
<feature type="transmembrane region" description="Helical" evidence="11">
    <location>
        <begin position="162"/>
        <end position="187"/>
    </location>
</feature>
<dbReference type="GO" id="GO:0005886">
    <property type="term" value="C:plasma membrane"/>
    <property type="evidence" value="ECO:0007669"/>
    <property type="project" value="UniProtKB-SubCell"/>
</dbReference>
<dbReference type="Gene3D" id="1.20.1070.10">
    <property type="entry name" value="Rhodopsin 7-helix transmembrane proteins"/>
    <property type="match status" value="1"/>
</dbReference>
<feature type="transmembrane region" description="Helical" evidence="11">
    <location>
        <begin position="16"/>
        <end position="35"/>
    </location>
</feature>
<reference evidence="13" key="1">
    <citation type="submission" date="2025-08" db="UniProtKB">
        <authorList>
            <consortium name="Ensembl"/>
        </authorList>
    </citation>
    <scope>IDENTIFICATION</scope>
</reference>
<keyword evidence="5 10" id="KW-0297">G-protein coupled receptor</keyword>
<keyword evidence="7 10" id="KW-0675">Receptor</keyword>
<comment type="similarity">
    <text evidence="9">Belongs to the G-protein coupled receptor 1 family. Mas subfamily.</text>
</comment>
<dbReference type="PROSITE" id="PS50262">
    <property type="entry name" value="G_PROTEIN_RECEP_F1_2"/>
    <property type="match status" value="1"/>
</dbReference>
<dbReference type="Proteomes" id="UP000694560">
    <property type="component" value="Unplaced"/>
</dbReference>
<keyword evidence="14" id="KW-1185">Reference proteome</keyword>
<reference evidence="13" key="2">
    <citation type="submission" date="2025-09" db="UniProtKB">
        <authorList>
            <consortium name="Ensembl"/>
        </authorList>
    </citation>
    <scope>IDENTIFICATION</scope>
</reference>
<name>A0A8C5TRA4_9PASS</name>
<dbReference type="InterPro" id="IPR026234">
    <property type="entry name" value="MRGPCRFAMILY"/>
</dbReference>
<dbReference type="PANTHER" id="PTHR11334">
    <property type="entry name" value="MAS-RELATED G-PROTEIN COUPLED RECEPTOR"/>
    <property type="match status" value="1"/>
</dbReference>
<evidence type="ECO:0000313" key="13">
    <source>
        <dbReference type="Ensembl" id="ENSMCSP00000010852.1"/>
    </source>
</evidence>
<evidence type="ECO:0000256" key="6">
    <source>
        <dbReference type="ARBA" id="ARBA00023136"/>
    </source>
</evidence>
<keyword evidence="8 10" id="KW-0807">Transducer</keyword>
<evidence type="ECO:0000256" key="10">
    <source>
        <dbReference type="RuleBase" id="RU000688"/>
    </source>
</evidence>
<organism evidence="13 14">
    <name type="scientific">Malurus cyaneus samueli</name>
    <dbReference type="NCBI Taxonomy" id="2593467"/>
    <lineage>
        <taxon>Eukaryota</taxon>
        <taxon>Metazoa</taxon>
        <taxon>Chordata</taxon>
        <taxon>Craniata</taxon>
        <taxon>Vertebrata</taxon>
        <taxon>Euteleostomi</taxon>
        <taxon>Archelosauria</taxon>
        <taxon>Archosauria</taxon>
        <taxon>Dinosauria</taxon>
        <taxon>Saurischia</taxon>
        <taxon>Theropoda</taxon>
        <taxon>Coelurosauria</taxon>
        <taxon>Aves</taxon>
        <taxon>Neognathae</taxon>
        <taxon>Neoaves</taxon>
        <taxon>Telluraves</taxon>
        <taxon>Australaves</taxon>
        <taxon>Passeriformes</taxon>
        <taxon>Meliphagoidea</taxon>
        <taxon>Maluridae</taxon>
        <taxon>Malurus</taxon>
    </lineage>
</organism>
<dbReference type="PANTHER" id="PTHR11334:SF68">
    <property type="entry name" value="G-PROTEIN COUPLED RECEPTORS FAMILY 1 PROFILE DOMAIN-CONTAINING PROTEIN-RELATED"/>
    <property type="match status" value="1"/>
</dbReference>
<evidence type="ECO:0000256" key="5">
    <source>
        <dbReference type="ARBA" id="ARBA00023040"/>
    </source>
</evidence>
<keyword evidence="4 11" id="KW-1133">Transmembrane helix</keyword>
<evidence type="ECO:0000256" key="1">
    <source>
        <dbReference type="ARBA" id="ARBA00004651"/>
    </source>
</evidence>
<protein>
    <recommendedName>
        <fullName evidence="12">G-protein coupled receptors family 1 profile domain-containing protein</fullName>
    </recommendedName>
</protein>
<feature type="transmembrane region" description="Helical" evidence="11">
    <location>
        <begin position="199"/>
        <end position="220"/>
    </location>
</feature>
<dbReference type="AlphaFoldDB" id="A0A8C5TRA4"/>
<evidence type="ECO:0000259" key="12">
    <source>
        <dbReference type="PROSITE" id="PS50262"/>
    </source>
</evidence>
<dbReference type="Pfam" id="PF00001">
    <property type="entry name" value="7tm_1"/>
    <property type="match status" value="1"/>
</dbReference>
<feature type="transmembrane region" description="Helical" evidence="11">
    <location>
        <begin position="226"/>
        <end position="246"/>
    </location>
</feature>
<feature type="transmembrane region" description="Helical" evidence="11">
    <location>
        <begin position="86"/>
        <end position="108"/>
    </location>
</feature>
<dbReference type="SUPFAM" id="SSF81321">
    <property type="entry name" value="Family A G protein-coupled receptor-like"/>
    <property type="match status" value="1"/>
</dbReference>
<evidence type="ECO:0000313" key="14">
    <source>
        <dbReference type="Proteomes" id="UP000694560"/>
    </source>
</evidence>
<feature type="transmembrane region" description="Helical" evidence="11">
    <location>
        <begin position="128"/>
        <end position="150"/>
    </location>
</feature>
<evidence type="ECO:0000256" key="9">
    <source>
        <dbReference type="ARBA" id="ARBA00061394"/>
    </source>
</evidence>
<evidence type="ECO:0000256" key="8">
    <source>
        <dbReference type="ARBA" id="ARBA00023224"/>
    </source>
</evidence>
<dbReference type="GO" id="GO:0004930">
    <property type="term" value="F:G protein-coupled receptor activity"/>
    <property type="evidence" value="ECO:0007669"/>
    <property type="project" value="UniProtKB-KW"/>
</dbReference>
<feature type="domain" description="G-protein coupled receptors family 1 profile" evidence="12">
    <location>
        <begin position="27"/>
        <end position="251"/>
    </location>
</feature>
<evidence type="ECO:0000256" key="11">
    <source>
        <dbReference type="SAM" id="Phobius"/>
    </source>
</evidence>
<feature type="transmembrane region" description="Helical" evidence="11">
    <location>
        <begin position="47"/>
        <end position="71"/>
    </location>
</feature>
<evidence type="ECO:0000256" key="4">
    <source>
        <dbReference type="ARBA" id="ARBA00022989"/>
    </source>
</evidence>